<protein>
    <submittedName>
        <fullName evidence="2">Uncharacterized protein</fullName>
    </submittedName>
</protein>
<gene>
    <name evidence="2" type="ORF">TCAL_06801</name>
</gene>
<dbReference type="OrthoDB" id="6585706at2759"/>
<evidence type="ECO:0000313" key="3">
    <source>
        <dbReference type="Proteomes" id="UP000318571"/>
    </source>
</evidence>
<evidence type="ECO:0000256" key="1">
    <source>
        <dbReference type="SAM" id="Phobius"/>
    </source>
</evidence>
<sequence length="96" mass="11293">MYSKPPIEDDTVSSLRQRLHVMKEIFGDSDEELLDETSKRRRQTQRRKRNCIDTIIDGSFMGMVLAICLVMVLSAAFFAYKNLYHAVMKKMYPEQR</sequence>
<name>A0A553PJK0_TIGCA</name>
<reference evidence="2 3" key="1">
    <citation type="journal article" date="2018" name="Nat. Ecol. Evol.">
        <title>Genomic signatures of mitonuclear coevolution across populations of Tigriopus californicus.</title>
        <authorList>
            <person name="Barreto F.S."/>
            <person name="Watson E.T."/>
            <person name="Lima T.G."/>
            <person name="Willett C.S."/>
            <person name="Edmands S."/>
            <person name="Li W."/>
            <person name="Burton R.S."/>
        </authorList>
    </citation>
    <scope>NUCLEOTIDE SEQUENCE [LARGE SCALE GENOMIC DNA]</scope>
    <source>
        <strain evidence="2 3">San Diego</strain>
    </source>
</reference>
<dbReference type="EMBL" id="VCGU01000003">
    <property type="protein sequence ID" value="TRY77844.1"/>
    <property type="molecule type" value="Genomic_DNA"/>
</dbReference>
<feature type="transmembrane region" description="Helical" evidence="1">
    <location>
        <begin position="60"/>
        <end position="80"/>
    </location>
</feature>
<dbReference type="AlphaFoldDB" id="A0A553PJK0"/>
<organism evidence="2 3">
    <name type="scientific">Tigriopus californicus</name>
    <name type="common">Marine copepod</name>
    <dbReference type="NCBI Taxonomy" id="6832"/>
    <lineage>
        <taxon>Eukaryota</taxon>
        <taxon>Metazoa</taxon>
        <taxon>Ecdysozoa</taxon>
        <taxon>Arthropoda</taxon>
        <taxon>Crustacea</taxon>
        <taxon>Multicrustacea</taxon>
        <taxon>Hexanauplia</taxon>
        <taxon>Copepoda</taxon>
        <taxon>Harpacticoida</taxon>
        <taxon>Harpacticidae</taxon>
        <taxon>Tigriopus</taxon>
    </lineage>
</organism>
<keyword evidence="1" id="KW-0812">Transmembrane</keyword>
<proteinExistence type="predicted"/>
<keyword evidence="3" id="KW-1185">Reference proteome</keyword>
<dbReference type="Proteomes" id="UP000318571">
    <property type="component" value="Chromosome 11"/>
</dbReference>
<accession>A0A553PJK0</accession>
<dbReference type="OMA" id="AVMKKMY"/>
<comment type="caution">
    <text evidence="2">The sequence shown here is derived from an EMBL/GenBank/DDBJ whole genome shotgun (WGS) entry which is preliminary data.</text>
</comment>
<evidence type="ECO:0000313" key="2">
    <source>
        <dbReference type="EMBL" id="TRY77844.1"/>
    </source>
</evidence>
<keyword evidence="1" id="KW-0472">Membrane</keyword>
<keyword evidence="1" id="KW-1133">Transmembrane helix</keyword>